<keyword evidence="4 10" id="KW-0507">mRNA processing</keyword>
<dbReference type="STRING" id="8469.M7BJQ3"/>
<dbReference type="GO" id="GO:0030628">
    <property type="term" value="F:pre-mRNA 3'-splice site binding"/>
    <property type="evidence" value="ECO:0007669"/>
    <property type="project" value="UniProtKB-UniRule"/>
</dbReference>
<evidence type="ECO:0000313" key="13">
    <source>
        <dbReference type="EMBL" id="EMP38151.1"/>
    </source>
</evidence>
<evidence type="ECO:0000256" key="10">
    <source>
        <dbReference type="RuleBase" id="RU367071"/>
    </source>
</evidence>
<keyword evidence="6 10" id="KW-0508">mRNA splicing</keyword>
<gene>
    <name evidence="13" type="ORF">UY3_04641</name>
</gene>
<dbReference type="AlphaFoldDB" id="M7BJQ3"/>
<feature type="compositionally biased region" description="Basic and acidic residues" evidence="11">
    <location>
        <begin position="23"/>
        <end position="44"/>
    </location>
</feature>
<evidence type="ECO:0000256" key="8">
    <source>
        <dbReference type="ARBA" id="ARBA00045201"/>
    </source>
</evidence>
<feature type="domain" description="Pre-mRNA-splicing factor SLU7" evidence="12">
    <location>
        <begin position="162"/>
        <end position="418"/>
    </location>
</feature>
<evidence type="ECO:0000256" key="3">
    <source>
        <dbReference type="ARBA" id="ARBA00021377"/>
    </source>
</evidence>
<dbReference type="eggNOG" id="KOG2560">
    <property type="taxonomic scope" value="Eukaryota"/>
</dbReference>
<feature type="region of interest" description="Disordered" evidence="11">
    <location>
        <begin position="1"/>
        <end position="61"/>
    </location>
</feature>
<proteinExistence type="inferred from homology"/>
<dbReference type="Pfam" id="PF11708">
    <property type="entry name" value="Slu7"/>
    <property type="match status" value="1"/>
</dbReference>
<keyword evidence="14" id="KW-1185">Reference proteome</keyword>
<comment type="function">
    <text evidence="8">Required for pre-mRNA splicing as component of the spliceosome. Participates in the second catalytic step of pre-mRNA splicing, when the free hydroxyl group of exon I attacks the 3'-splice site to generate spliced mRNA and the excised lariat intron. Required for holding exon 1 properly in the spliceosome and for correct AG identification when more than one possible AG exists in 3'-splicing site region. May be involved in the activation of proximal AG. Probably also involved in alternative splicing regulation.</text>
</comment>
<evidence type="ECO:0000256" key="1">
    <source>
        <dbReference type="ARBA" id="ARBA00004123"/>
    </source>
</evidence>
<organism evidence="13 14">
    <name type="scientific">Chelonia mydas</name>
    <name type="common">Green sea-turtle</name>
    <name type="synonym">Chelonia agassizi</name>
    <dbReference type="NCBI Taxonomy" id="8469"/>
    <lineage>
        <taxon>Eukaryota</taxon>
        <taxon>Metazoa</taxon>
        <taxon>Chordata</taxon>
        <taxon>Craniata</taxon>
        <taxon>Vertebrata</taxon>
        <taxon>Euteleostomi</taxon>
        <taxon>Archelosauria</taxon>
        <taxon>Testudinata</taxon>
        <taxon>Testudines</taxon>
        <taxon>Cryptodira</taxon>
        <taxon>Durocryptodira</taxon>
        <taxon>Americhelydia</taxon>
        <taxon>Chelonioidea</taxon>
        <taxon>Cheloniidae</taxon>
        <taxon>Chelonia</taxon>
    </lineage>
</organism>
<feature type="region of interest" description="Disordered" evidence="11">
    <location>
        <begin position="212"/>
        <end position="234"/>
    </location>
</feature>
<keyword evidence="7 10" id="KW-0539">Nucleus</keyword>
<comment type="subcellular location">
    <subcellularLocation>
        <location evidence="1 10">Nucleus</location>
    </subcellularLocation>
</comment>
<comment type="similarity">
    <text evidence="2 10">Belongs to the SLU7 family.</text>
</comment>
<dbReference type="Proteomes" id="UP000031443">
    <property type="component" value="Unassembled WGS sequence"/>
</dbReference>
<evidence type="ECO:0000256" key="5">
    <source>
        <dbReference type="ARBA" id="ARBA00022728"/>
    </source>
</evidence>
<evidence type="ECO:0000259" key="12">
    <source>
        <dbReference type="Pfam" id="PF11708"/>
    </source>
</evidence>
<comment type="function">
    <text evidence="10">Involved in pre-mRNA splicing.</text>
</comment>
<dbReference type="InterPro" id="IPR039974">
    <property type="entry name" value="Splicing_factor_SLU7"/>
</dbReference>
<evidence type="ECO:0000256" key="9">
    <source>
        <dbReference type="ARBA" id="ARBA00046810"/>
    </source>
</evidence>
<dbReference type="PANTHER" id="PTHR12942:SF2">
    <property type="entry name" value="PRE-MRNA-SPLICING FACTOR SLU7"/>
    <property type="match status" value="1"/>
</dbReference>
<name>M7BJQ3_CHEMY</name>
<reference evidence="14" key="1">
    <citation type="journal article" date="2013" name="Nat. Genet.">
        <title>The draft genomes of soft-shell turtle and green sea turtle yield insights into the development and evolution of the turtle-specific body plan.</title>
        <authorList>
            <person name="Wang Z."/>
            <person name="Pascual-Anaya J."/>
            <person name="Zadissa A."/>
            <person name="Li W."/>
            <person name="Niimura Y."/>
            <person name="Huang Z."/>
            <person name="Li C."/>
            <person name="White S."/>
            <person name="Xiong Z."/>
            <person name="Fang D."/>
            <person name="Wang B."/>
            <person name="Ming Y."/>
            <person name="Chen Y."/>
            <person name="Zheng Y."/>
            <person name="Kuraku S."/>
            <person name="Pignatelli M."/>
            <person name="Herrero J."/>
            <person name="Beal K."/>
            <person name="Nozawa M."/>
            <person name="Li Q."/>
            <person name="Wang J."/>
            <person name="Zhang H."/>
            <person name="Yu L."/>
            <person name="Shigenobu S."/>
            <person name="Wang J."/>
            <person name="Liu J."/>
            <person name="Flicek P."/>
            <person name="Searle S."/>
            <person name="Wang J."/>
            <person name="Kuratani S."/>
            <person name="Yin Y."/>
            <person name="Aken B."/>
            <person name="Zhang G."/>
            <person name="Irie N."/>
        </authorList>
    </citation>
    <scope>NUCLEOTIDE SEQUENCE [LARGE SCALE GENOMIC DNA]</scope>
</reference>
<feature type="compositionally biased region" description="Basic and acidic residues" evidence="11">
    <location>
        <begin position="503"/>
        <end position="524"/>
    </location>
</feature>
<evidence type="ECO:0000256" key="2">
    <source>
        <dbReference type="ARBA" id="ARBA00007203"/>
    </source>
</evidence>
<keyword evidence="5 10" id="KW-0747">Spliceosome</keyword>
<evidence type="ECO:0000256" key="4">
    <source>
        <dbReference type="ARBA" id="ARBA00022664"/>
    </source>
</evidence>
<evidence type="ECO:0000313" key="14">
    <source>
        <dbReference type="Proteomes" id="UP000031443"/>
    </source>
</evidence>
<sequence length="532" mass="61699">MASGTVEIINSTPAGGSNDVSLEEPKKMTREDWRKKKELEEQRKLGNAPAEVDEEGKDINPHIPQYISSVPWYIDPSKRPTLKHQRPQPEKQKEFTSSVEWYKRGVQENSVTTKYRKGACENCGAMTHTKKDCLERPRKVGAKFTGLNIAPDEHMQPTLMFDYDGKRDRWNGYNPEEHMKIVEEYSKVDLAKRTLKAQKLQEELASGKLMEQVERDHNSEGEDEDKYADDIDMPGQNFDSKRRITVRNLRIREDIAKYLRNLDPNSAYYDPKTRAMRENPYANAGKNPDEVGYAGDNFVRYTGDTISMAQTQLFAWEAYDKGSEVHLQADPTKLELLYKSFKVKKEDFKEQQKESILEKYGGQEHLDAPPAELLLAQTEDYVEYSRHGTVIKGQEKAIVRSKYEEDVTINNHTCIWGSYWKEGRWGYKCCHSFVKYSYCTGEAGKEIANTALDLPEEKPTEEEYMAKSKTLMEALNAEEARLLQVKEIMQLDERKRPYNSMYETREPTEEEMEAYRMKRQRPDDPMASFLGQ</sequence>
<feature type="compositionally biased region" description="Polar residues" evidence="11">
    <location>
        <begin position="8"/>
        <end position="20"/>
    </location>
</feature>
<comment type="subunit">
    <text evidence="9">Component of pre-catalytic, catalytic and post-catalytic spliceosomes. Associates with the spliceosome prior to recognition of the 3'-splice site for step II, probably during catalysis of step I.</text>
</comment>
<dbReference type="GO" id="GO:0000398">
    <property type="term" value="P:mRNA splicing, via spliceosome"/>
    <property type="evidence" value="ECO:0007669"/>
    <property type="project" value="UniProtKB-UniRule"/>
</dbReference>
<accession>M7BJQ3</accession>
<feature type="compositionally biased region" description="Acidic residues" evidence="11">
    <location>
        <begin position="221"/>
        <end position="232"/>
    </location>
</feature>
<dbReference type="EMBL" id="KB520582">
    <property type="protein sequence ID" value="EMP38151.1"/>
    <property type="molecule type" value="Genomic_DNA"/>
</dbReference>
<evidence type="ECO:0000256" key="6">
    <source>
        <dbReference type="ARBA" id="ARBA00023187"/>
    </source>
</evidence>
<dbReference type="InterPro" id="IPR021715">
    <property type="entry name" value="Slu7_dom"/>
</dbReference>
<protein>
    <recommendedName>
        <fullName evidence="3 10">Pre-mRNA-splicing factor SLU7</fullName>
    </recommendedName>
</protein>
<dbReference type="PANTHER" id="PTHR12942">
    <property type="entry name" value="STEP II SPLICING FACTOR SLU7"/>
    <property type="match status" value="1"/>
</dbReference>
<dbReference type="GO" id="GO:0005681">
    <property type="term" value="C:spliceosomal complex"/>
    <property type="evidence" value="ECO:0007669"/>
    <property type="project" value="UniProtKB-UniRule"/>
</dbReference>
<comment type="subunit">
    <text evidence="10">Associated with the spliceosome.</text>
</comment>
<evidence type="ECO:0000256" key="11">
    <source>
        <dbReference type="SAM" id="MobiDB-lite"/>
    </source>
</evidence>
<feature type="region of interest" description="Disordered" evidence="11">
    <location>
        <begin position="78"/>
        <end position="97"/>
    </location>
</feature>
<evidence type="ECO:0000256" key="7">
    <source>
        <dbReference type="ARBA" id="ARBA00023242"/>
    </source>
</evidence>
<feature type="region of interest" description="Disordered" evidence="11">
    <location>
        <begin position="498"/>
        <end position="532"/>
    </location>
</feature>